<evidence type="ECO:0000256" key="4">
    <source>
        <dbReference type="ARBA" id="ARBA00023125"/>
    </source>
</evidence>
<dbReference type="PRINTS" id="PR00039">
    <property type="entry name" value="HTHLYSR"/>
</dbReference>
<dbReference type="InterPro" id="IPR036390">
    <property type="entry name" value="WH_DNA-bd_sf"/>
</dbReference>
<evidence type="ECO:0000256" key="2">
    <source>
        <dbReference type="ARBA" id="ARBA00009437"/>
    </source>
</evidence>
<evidence type="ECO:0000256" key="3">
    <source>
        <dbReference type="ARBA" id="ARBA00023015"/>
    </source>
</evidence>
<dbReference type="GO" id="GO:0003700">
    <property type="term" value="F:DNA-binding transcription factor activity"/>
    <property type="evidence" value="ECO:0007669"/>
    <property type="project" value="InterPro"/>
</dbReference>
<dbReference type="SUPFAM" id="SSF53850">
    <property type="entry name" value="Periplasmic binding protein-like II"/>
    <property type="match status" value="1"/>
</dbReference>
<comment type="similarity">
    <text evidence="2">Belongs to the LysR transcriptional regulatory family.</text>
</comment>
<accession>A0A7W7Z657</accession>
<gene>
    <name evidence="7" type="ORF">HNR60_002999</name>
</gene>
<dbReference type="Proteomes" id="UP000542353">
    <property type="component" value="Unassembled WGS sequence"/>
</dbReference>
<evidence type="ECO:0000313" key="7">
    <source>
        <dbReference type="EMBL" id="MBB5048237.1"/>
    </source>
</evidence>
<evidence type="ECO:0000256" key="1">
    <source>
        <dbReference type="ARBA" id="ARBA00003502"/>
    </source>
</evidence>
<organism evidence="7 8">
    <name type="scientific">Rhodopseudomonas rhenobacensis</name>
    <dbReference type="NCBI Taxonomy" id="87461"/>
    <lineage>
        <taxon>Bacteria</taxon>
        <taxon>Pseudomonadati</taxon>
        <taxon>Pseudomonadota</taxon>
        <taxon>Alphaproteobacteria</taxon>
        <taxon>Hyphomicrobiales</taxon>
        <taxon>Nitrobacteraceae</taxon>
        <taxon>Rhodopseudomonas</taxon>
    </lineage>
</organism>
<dbReference type="Pfam" id="PF03466">
    <property type="entry name" value="LysR_substrate"/>
    <property type="match status" value="1"/>
</dbReference>
<feature type="domain" description="HTH lysR-type" evidence="6">
    <location>
        <begin position="3"/>
        <end position="60"/>
    </location>
</feature>
<comment type="function">
    <text evidence="1">NodD regulates the expression of the nodABCFE genes which encode other nodulation proteins. NodD is also a negative regulator of its own expression. Binds flavonoids as inducers.</text>
</comment>
<keyword evidence="4 7" id="KW-0238">DNA-binding</keyword>
<dbReference type="InterPro" id="IPR058163">
    <property type="entry name" value="LysR-type_TF_proteobact-type"/>
</dbReference>
<dbReference type="SUPFAM" id="SSF46785">
    <property type="entry name" value="Winged helix' DNA-binding domain"/>
    <property type="match status" value="1"/>
</dbReference>
<dbReference type="InterPro" id="IPR005119">
    <property type="entry name" value="LysR_subst-bd"/>
</dbReference>
<sequence>MTDTLALFQVFVRVVEAGSFTRVAAEQNSSQPTVSRQIAALEEHLGARLFIRTTRKLTLTDDGRGFYDRARLALEAVSEAEEAVGRRRARPSGTLRLATPVVFGRLRVIPHLKAFFARYPGVSVDLVMNDGYADLIEEAIDLAIRSGAIPDTALIAKRIASTRRVVVASPAYLQGRSIPQHPRDLAGHNCVAFSRAAAAVHWPFDGPDGPLSHEVKGTFRTQNSEGTREAVMSGLGIGLLPIWHFTDEIETGRVVVLLAAFEPKPAPIHAVYPSRRLLPQKTRVMLDFLERQFARDPTLNPPEKHGATA</sequence>
<dbReference type="InterPro" id="IPR000847">
    <property type="entry name" value="LysR_HTH_N"/>
</dbReference>
<dbReference type="RefSeq" id="WP_184258775.1">
    <property type="nucleotide sequence ID" value="NZ_JACHIH010000018.1"/>
</dbReference>
<evidence type="ECO:0000313" key="8">
    <source>
        <dbReference type="Proteomes" id="UP000542353"/>
    </source>
</evidence>
<dbReference type="PANTHER" id="PTHR30537:SF80">
    <property type="entry name" value="TRANSCRIPTIONAL REGULATOR"/>
    <property type="match status" value="1"/>
</dbReference>
<comment type="caution">
    <text evidence="7">The sequence shown here is derived from an EMBL/GenBank/DDBJ whole genome shotgun (WGS) entry which is preliminary data.</text>
</comment>
<reference evidence="7 8" key="1">
    <citation type="submission" date="2020-08" db="EMBL/GenBank/DDBJ databases">
        <title>Genomic Encyclopedia of Type Strains, Phase IV (KMG-IV): sequencing the most valuable type-strain genomes for metagenomic binning, comparative biology and taxonomic classification.</title>
        <authorList>
            <person name="Goeker M."/>
        </authorList>
    </citation>
    <scope>NUCLEOTIDE SEQUENCE [LARGE SCALE GENOMIC DNA]</scope>
    <source>
        <strain evidence="7 8">DSM 12706</strain>
    </source>
</reference>
<keyword evidence="5" id="KW-0804">Transcription</keyword>
<dbReference type="FunFam" id="1.10.10.10:FF:000001">
    <property type="entry name" value="LysR family transcriptional regulator"/>
    <property type="match status" value="1"/>
</dbReference>
<dbReference type="Pfam" id="PF00126">
    <property type="entry name" value="HTH_1"/>
    <property type="match status" value="1"/>
</dbReference>
<name>A0A7W7Z657_9BRAD</name>
<dbReference type="PANTHER" id="PTHR30537">
    <property type="entry name" value="HTH-TYPE TRANSCRIPTIONAL REGULATOR"/>
    <property type="match status" value="1"/>
</dbReference>
<proteinExistence type="inferred from homology"/>
<dbReference type="InterPro" id="IPR036388">
    <property type="entry name" value="WH-like_DNA-bd_sf"/>
</dbReference>
<keyword evidence="8" id="KW-1185">Reference proteome</keyword>
<dbReference type="EMBL" id="JACHIH010000018">
    <property type="protein sequence ID" value="MBB5048237.1"/>
    <property type="molecule type" value="Genomic_DNA"/>
</dbReference>
<dbReference type="PROSITE" id="PS50931">
    <property type="entry name" value="HTH_LYSR"/>
    <property type="match status" value="1"/>
</dbReference>
<dbReference type="AlphaFoldDB" id="A0A7W7Z657"/>
<keyword evidence="3" id="KW-0805">Transcription regulation</keyword>
<evidence type="ECO:0000259" key="6">
    <source>
        <dbReference type="PROSITE" id="PS50931"/>
    </source>
</evidence>
<dbReference type="GO" id="GO:0003677">
    <property type="term" value="F:DNA binding"/>
    <property type="evidence" value="ECO:0007669"/>
    <property type="project" value="UniProtKB-KW"/>
</dbReference>
<dbReference type="CDD" id="cd08422">
    <property type="entry name" value="PBP2_CrgA_like"/>
    <property type="match status" value="1"/>
</dbReference>
<protein>
    <submittedName>
        <fullName evidence="7">DNA-binding transcriptional LysR family regulator</fullName>
    </submittedName>
</protein>
<evidence type="ECO:0000256" key="5">
    <source>
        <dbReference type="ARBA" id="ARBA00023163"/>
    </source>
</evidence>
<dbReference type="Gene3D" id="3.40.190.290">
    <property type="match status" value="1"/>
</dbReference>
<dbReference type="Gene3D" id="1.10.10.10">
    <property type="entry name" value="Winged helix-like DNA-binding domain superfamily/Winged helix DNA-binding domain"/>
    <property type="match status" value="1"/>
</dbReference>